<dbReference type="EMBL" id="NQVN01000017">
    <property type="protein sequence ID" value="PIO97513.1"/>
    <property type="molecule type" value="Genomic_DNA"/>
</dbReference>
<protein>
    <submittedName>
        <fullName evidence="1">Uncharacterized protein</fullName>
    </submittedName>
</protein>
<dbReference type="RefSeq" id="WP_100082256.1">
    <property type="nucleotide sequence ID" value="NZ_NQVN01000017.1"/>
</dbReference>
<keyword evidence="2" id="KW-1185">Reference proteome</keyword>
<comment type="caution">
    <text evidence="1">The sequence shown here is derived from an EMBL/GenBank/DDBJ whole genome shotgun (WGS) entry which is preliminary data.</text>
</comment>
<accession>A0A2G9WS53</accession>
<evidence type="ECO:0000313" key="1">
    <source>
        <dbReference type="EMBL" id="PIO97513.1"/>
    </source>
</evidence>
<dbReference type="AlphaFoldDB" id="A0A2G9WS53"/>
<reference evidence="1 2" key="1">
    <citation type="submission" date="2017-08" db="EMBL/GenBank/DDBJ databases">
        <title>Pleomorphomonas carboxidotrophicus sp. nov., a new mesophilic hydrogenogenic carboxidotroph.</title>
        <authorList>
            <person name="Esquivel-Elizondo S."/>
            <person name="Krajmalnik-Brown R."/>
            <person name="Maldonado J."/>
        </authorList>
    </citation>
    <scope>NUCLEOTIDE SEQUENCE [LARGE SCALE GENOMIC DNA]</scope>
    <source>
        <strain evidence="1 2">SVCO-16</strain>
    </source>
</reference>
<proteinExistence type="predicted"/>
<organism evidence="1 2">
    <name type="scientific">Pleomorphomonas carboxyditropha</name>
    <dbReference type="NCBI Taxonomy" id="2023338"/>
    <lineage>
        <taxon>Bacteria</taxon>
        <taxon>Pseudomonadati</taxon>
        <taxon>Pseudomonadota</taxon>
        <taxon>Alphaproteobacteria</taxon>
        <taxon>Hyphomicrobiales</taxon>
        <taxon>Pleomorphomonadaceae</taxon>
        <taxon>Pleomorphomonas</taxon>
    </lineage>
</organism>
<gene>
    <name evidence="1" type="ORF">CJ014_19915</name>
</gene>
<dbReference type="Proteomes" id="UP000231070">
    <property type="component" value="Unassembled WGS sequence"/>
</dbReference>
<evidence type="ECO:0000313" key="2">
    <source>
        <dbReference type="Proteomes" id="UP000231070"/>
    </source>
</evidence>
<sequence length="62" mass="7103">MDTMIRQAIEKIKDSGMSIEEREAQRRSFAFGSANIENSRITRDTVKKAENLLKEEAKSSKK</sequence>
<dbReference type="OrthoDB" id="7961369at2"/>
<name>A0A2G9WS53_9HYPH</name>